<evidence type="ECO:0000256" key="2">
    <source>
        <dbReference type="ARBA" id="ARBA00010989"/>
    </source>
</evidence>
<reference evidence="7" key="1">
    <citation type="journal article" date="2021" name="Nat. Commun.">
        <title>Genetic determinants of endophytism in the Arabidopsis root mycobiome.</title>
        <authorList>
            <person name="Mesny F."/>
            <person name="Miyauchi S."/>
            <person name="Thiergart T."/>
            <person name="Pickel B."/>
            <person name="Atanasova L."/>
            <person name="Karlsson M."/>
            <person name="Huettel B."/>
            <person name="Barry K.W."/>
            <person name="Haridas S."/>
            <person name="Chen C."/>
            <person name="Bauer D."/>
            <person name="Andreopoulos W."/>
            <person name="Pangilinan J."/>
            <person name="LaButti K."/>
            <person name="Riley R."/>
            <person name="Lipzen A."/>
            <person name="Clum A."/>
            <person name="Drula E."/>
            <person name="Henrissat B."/>
            <person name="Kohler A."/>
            <person name="Grigoriev I.V."/>
            <person name="Martin F.M."/>
            <person name="Hacquard S."/>
        </authorList>
    </citation>
    <scope>NUCLEOTIDE SEQUENCE</scope>
    <source>
        <strain evidence="7">MPI-CAGE-AT-0016</strain>
    </source>
</reference>
<comment type="cofactor">
    <cofactor evidence="1">
        <name>FAD</name>
        <dbReference type="ChEBI" id="CHEBI:57692"/>
    </cofactor>
</comment>
<dbReference type="Gene3D" id="3.30.9.10">
    <property type="entry name" value="D-Amino Acid Oxidase, subunit A, domain 2"/>
    <property type="match status" value="1"/>
</dbReference>
<proteinExistence type="inferred from homology"/>
<feature type="domain" description="FAD dependent oxidoreductase" evidence="6">
    <location>
        <begin position="11"/>
        <end position="398"/>
    </location>
</feature>
<name>A0A8K0TDX5_9PEZI</name>
<keyword evidence="8" id="KW-1185">Reference proteome</keyword>
<gene>
    <name evidence="7" type="ORF">B0T11DRAFT_87668</name>
</gene>
<dbReference type="Proteomes" id="UP000813385">
    <property type="component" value="Unassembled WGS sequence"/>
</dbReference>
<dbReference type="Pfam" id="PF01266">
    <property type="entry name" value="DAO"/>
    <property type="match status" value="1"/>
</dbReference>
<evidence type="ECO:0000256" key="1">
    <source>
        <dbReference type="ARBA" id="ARBA00001974"/>
    </source>
</evidence>
<dbReference type="GO" id="GO:0008115">
    <property type="term" value="F:sarcosine oxidase activity"/>
    <property type="evidence" value="ECO:0007669"/>
    <property type="project" value="TreeGrafter"/>
</dbReference>
<dbReference type="AlphaFoldDB" id="A0A8K0TDX5"/>
<dbReference type="PANTHER" id="PTHR10961">
    <property type="entry name" value="PEROXISOMAL SARCOSINE OXIDASE"/>
    <property type="match status" value="1"/>
</dbReference>
<dbReference type="InterPro" id="IPR036188">
    <property type="entry name" value="FAD/NAD-bd_sf"/>
</dbReference>
<evidence type="ECO:0000256" key="5">
    <source>
        <dbReference type="ARBA" id="ARBA00023002"/>
    </source>
</evidence>
<dbReference type="GO" id="GO:0051698">
    <property type="term" value="F:saccharopine oxidase activity"/>
    <property type="evidence" value="ECO:0007669"/>
    <property type="project" value="TreeGrafter"/>
</dbReference>
<dbReference type="InterPro" id="IPR045170">
    <property type="entry name" value="MTOX"/>
</dbReference>
<keyword evidence="3" id="KW-0285">Flavoprotein</keyword>
<organism evidence="7 8">
    <name type="scientific">Plectosphaerella cucumerina</name>
    <dbReference type="NCBI Taxonomy" id="40658"/>
    <lineage>
        <taxon>Eukaryota</taxon>
        <taxon>Fungi</taxon>
        <taxon>Dikarya</taxon>
        <taxon>Ascomycota</taxon>
        <taxon>Pezizomycotina</taxon>
        <taxon>Sordariomycetes</taxon>
        <taxon>Hypocreomycetidae</taxon>
        <taxon>Glomerellales</taxon>
        <taxon>Plectosphaerellaceae</taxon>
        <taxon>Plectosphaerella</taxon>
    </lineage>
</organism>
<dbReference type="PROSITE" id="PS51257">
    <property type="entry name" value="PROKAR_LIPOPROTEIN"/>
    <property type="match status" value="1"/>
</dbReference>
<dbReference type="Gene3D" id="3.50.50.60">
    <property type="entry name" value="FAD/NAD(P)-binding domain"/>
    <property type="match status" value="1"/>
</dbReference>
<dbReference type="InterPro" id="IPR006076">
    <property type="entry name" value="FAD-dep_OxRdtase"/>
</dbReference>
<dbReference type="EMBL" id="JAGPXD010000003">
    <property type="protein sequence ID" value="KAH7362824.1"/>
    <property type="molecule type" value="Genomic_DNA"/>
</dbReference>
<dbReference type="PANTHER" id="PTHR10961:SF26">
    <property type="entry name" value="L-SACCHAROPINE OXIDASE"/>
    <property type="match status" value="1"/>
</dbReference>
<evidence type="ECO:0000313" key="7">
    <source>
        <dbReference type="EMBL" id="KAH7362824.1"/>
    </source>
</evidence>
<comment type="caution">
    <text evidence="7">The sequence shown here is derived from an EMBL/GenBank/DDBJ whole genome shotgun (WGS) entry which is preliminary data.</text>
</comment>
<evidence type="ECO:0000256" key="4">
    <source>
        <dbReference type="ARBA" id="ARBA00022827"/>
    </source>
</evidence>
<dbReference type="OrthoDB" id="2219495at2759"/>
<keyword evidence="5" id="KW-0560">Oxidoreductase</keyword>
<protein>
    <submittedName>
        <fullName evidence="7">Oxygen oxidoreductase</fullName>
    </submittedName>
</protein>
<keyword evidence="4" id="KW-0274">FAD</keyword>
<evidence type="ECO:0000313" key="8">
    <source>
        <dbReference type="Proteomes" id="UP000813385"/>
    </source>
</evidence>
<dbReference type="SUPFAM" id="SSF51905">
    <property type="entry name" value="FAD/NAD(P)-binding domain"/>
    <property type="match status" value="1"/>
</dbReference>
<dbReference type="GO" id="GO:0050660">
    <property type="term" value="F:flavin adenine dinucleotide binding"/>
    <property type="evidence" value="ECO:0007669"/>
    <property type="project" value="InterPro"/>
</dbReference>
<sequence length="454" mass="50195">MAKDKSAPIGIVGSGCWGLSSAYHLIKQGYTNVTILDRASEAPSPFSAANDLNKIVRAQYDDDFYTELGLQAIAAWKTEDWAPYYHQTGHLVTVSGHAPEKAVACHDFAEEFVTKHKVLSRGVVSLPTRDDIRDVCWQLTGPLNGFRGYFNRLEGYAHSAEALRGISTLLAGRGVRFILGPQKGHVVELIYSEVEASSRRCTGVRTRDGQQHSFDTVICALGAFGASLVPQLGNFNVARCWSVAHVQLTPRECDVLRGIPIVNARDLGFYFEPDPATRLLKLTPLGVGFSNYKQTHALPGVSLPPSPLGDADSVGAALKDYVPLEDELKMRLLLRETLPWLADRPFVDKKMCWFSDTADSEYCIDFVPETGDSLVVLSGDSGHGFKMMPIFGEWVCDLLGRGEQQHQQWKWRAVEGEGRTADWGTSVSWRFGEAAEISDIVAEKDRMDQSRVKL</sequence>
<evidence type="ECO:0000256" key="3">
    <source>
        <dbReference type="ARBA" id="ARBA00022630"/>
    </source>
</evidence>
<evidence type="ECO:0000259" key="6">
    <source>
        <dbReference type="Pfam" id="PF01266"/>
    </source>
</evidence>
<comment type="similarity">
    <text evidence="2">Belongs to the MSOX/MTOX family.</text>
</comment>
<accession>A0A8K0TDX5</accession>